<dbReference type="Gene3D" id="3.30.70.870">
    <property type="entry name" value="Elongation Factor G (Translational Gtpase), domain 3"/>
    <property type="match status" value="1"/>
</dbReference>
<dbReference type="PANTHER" id="PTHR43512:SF4">
    <property type="entry name" value="TRANSLATION FACTOR GUF1 HOMOLOG, CHLOROPLASTIC"/>
    <property type="match status" value="1"/>
</dbReference>
<dbReference type="EMBL" id="UINC01048340">
    <property type="protein sequence ID" value="SVB58760.1"/>
    <property type="molecule type" value="Genomic_DNA"/>
</dbReference>
<gene>
    <name evidence="7" type="ORF">METZ01_LOCUS211614</name>
</gene>
<comment type="similarity">
    <text evidence="1">Belongs to the TRAFAC class translation factor GTPase superfamily. Classic translation factor GTPase family. LepA subfamily.</text>
</comment>
<dbReference type="CDD" id="cd16260">
    <property type="entry name" value="EF4_III"/>
    <property type="match status" value="1"/>
</dbReference>
<dbReference type="Gene3D" id="2.40.30.10">
    <property type="entry name" value="Translation factors"/>
    <property type="match status" value="1"/>
</dbReference>
<dbReference type="InterPro" id="IPR035647">
    <property type="entry name" value="EFG_III/V"/>
</dbReference>
<dbReference type="InterPro" id="IPR035654">
    <property type="entry name" value="LepA_IV"/>
</dbReference>
<dbReference type="InterPro" id="IPR038363">
    <property type="entry name" value="LepA_C_sf"/>
</dbReference>
<evidence type="ECO:0000256" key="1">
    <source>
        <dbReference type="ARBA" id="ARBA00005454"/>
    </source>
</evidence>
<dbReference type="Gene3D" id="3.30.70.2570">
    <property type="entry name" value="Elongation factor 4, C-terminal domain"/>
    <property type="match status" value="1"/>
</dbReference>
<dbReference type="CDD" id="cd03699">
    <property type="entry name" value="EF4_II"/>
    <property type="match status" value="1"/>
</dbReference>
<protein>
    <recommendedName>
        <fullName evidence="6">Tr-type G domain-containing protein</fullName>
    </recommendedName>
</protein>
<organism evidence="7">
    <name type="scientific">marine metagenome</name>
    <dbReference type="NCBI Taxonomy" id="408172"/>
    <lineage>
        <taxon>unclassified sequences</taxon>
        <taxon>metagenomes</taxon>
        <taxon>ecological metagenomes</taxon>
    </lineage>
</organism>
<dbReference type="InterPro" id="IPR013842">
    <property type="entry name" value="LepA_CTD"/>
</dbReference>
<dbReference type="GO" id="GO:0006412">
    <property type="term" value="P:translation"/>
    <property type="evidence" value="ECO:0007669"/>
    <property type="project" value="UniProtKB-KW"/>
</dbReference>
<dbReference type="SUPFAM" id="SSF52540">
    <property type="entry name" value="P-loop containing nucleoside triphosphate hydrolases"/>
    <property type="match status" value="1"/>
</dbReference>
<keyword evidence="3" id="KW-0378">Hydrolase</keyword>
<keyword evidence="2" id="KW-0547">Nucleotide-binding</keyword>
<evidence type="ECO:0000256" key="2">
    <source>
        <dbReference type="ARBA" id="ARBA00022741"/>
    </source>
</evidence>
<dbReference type="SUPFAM" id="SSF50447">
    <property type="entry name" value="Translation proteins"/>
    <property type="match status" value="1"/>
</dbReference>
<feature type="domain" description="Tr-type G" evidence="6">
    <location>
        <begin position="1"/>
        <end position="113"/>
    </location>
</feature>
<dbReference type="InterPro" id="IPR000640">
    <property type="entry name" value="EFG_V-like"/>
</dbReference>
<proteinExistence type="inferred from homology"/>
<dbReference type="SUPFAM" id="SSF54980">
    <property type="entry name" value="EF-G C-terminal domain-like"/>
    <property type="match status" value="2"/>
</dbReference>
<dbReference type="FunFam" id="2.40.30.10:FF:000015">
    <property type="entry name" value="Translation factor GUF1, mitochondrial"/>
    <property type="match status" value="1"/>
</dbReference>
<evidence type="ECO:0000256" key="5">
    <source>
        <dbReference type="ARBA" id="ARBA00023134"/>
    </source>
</evidence>
<dbReference type="NCBIfam" id="TIGR01393">
    <property type="entry name" value="lepA"/>
    <property type="match status" value="1"/>
</dbReference>
<dbReference type="Pfam" id="PF06421">
    <property type="entry name" value="LepA_C"/>
    <property type="match status" value="1"/>
</dbReference>
<dbReference type="Pfam" id="PF00009">
    <property type="entry name" value="GTP_EFTU"/>
    <property type="match status" value="1"/>
</dbReference>
<dbReference type="Pfam" id="PF00679">
    <property type="entry name" value="EFG_C"/>
    <property type="match status" value="1"/>
</dbReference>
<dbReference type="AlphaFoldDB" id="A0A382F725"/>
<feature type="non-terminal residue" evidence="7">
    <location>
        <position position="535"/>
    </location>
</feature>
<evidence type="ECO:0000256" key="3">
    <source>
        <dbReference type="ARBA" id="ARBA00022801"/>
    </source>
</evidence>
<dbReference type="HAMAP" id="MF_00071">
    <property type="entry name" value="LepA"/>
    <property type="match status" value="1"/>
</dbReference>
<dbReference type="GO" id="GO:0005525">
    <property type="term" value="F:GTP binding"/>
    <property type="evidence" value="ECO:0007669"/>
    <property type="project" value="UniProtKB-KW"/>
</dbReference>
<dbReference type="InterPro" id="IPR006297">
    <property type="entry name" value="EF-4"/>
</dbReference>
<dbReference type="GO" id="GO:0043022">
    <property type="term" value="F:ribosome binding"/>
    <property type="evidence" value="ECO:0007669"/>
    <property type="project" value="TreeGrafter"/>
</dbReference>
<accession>A0A382F725</accession>
<evidence type="ECO:0000259" key="6">
    <source>
        <dbReference type="PROSITE" id="PS51722"/>
    </source>
</evidence>
<dbReference type="InterPro" id="IPR000795">
    <property type="entry name" value="T_Tr_GTP-bd_dom"/>
</dbReference>
<dbReference type="InterPro" id="IPR004161">
    <property type="entry name" value="EFTu-like_2"/>
</dbReference>
<dbReference type="GO" id="GO:0003924">
    <property type="term" value="F:GTPase activity"/>
    <property type="evidence" value="ECO:0007669"/>
    <property type="project" value="InterPro"/>
</dbReference>
<keyword evidence="5" id="KW-0342">GTP-binding</keyword>
<dbReference type="FunFam" id="3.30.70.2570:FF:000001">
    <property type="entry name" value="Translation factor GUF1, mitochondrial"/>
    <property type="match status" value="1"/>
</dbReference>
<dbReference type="FunFam" id="3.30.70.870:FF:000004">
    <property type="entry name" value="Translation factor GUF1, mitochondrial"/>
    <property type="match status" value="1"/>
</dbReference>
<dbReference type="Gene3D" id="3.40.50.300">
    <property type="entry name" value="P-loop containing nucleotide triphosphate hydrolases"/>
    <property type="match status" value="1"/>
</dbReference>
<dbReference type="Pfam" id="PF03144">
    <property type="entry name" value="GTP_EFTU_D2"/>
    <property type="match status" value="1"/>
</dbReference>
<name>A0A382F725_9ZZZZ</name>
<evidence type="ECO:0000256" key="4">
    <source>
        <dbReference type="ARBA" id="ARBA00022917"/>
    </source>
</evidence>
<dbReference type="PROSITE" id="PS51722">
    <property type="entry name" value="G_TR_2"/>
    <property type="match status" value="1"/>
</dbReference>
<dbReference type="GO" id="GO:0045727">
    <property type="term" value="P:positive regulation of translation"/>
    <property type="evidence" value="ECO:0007669"/>
    <property type="project" value="TreeGrafter"/>
</dbReference>
<reference evidence="7" key="1">
    <citation type="submission" date="2018-05" db="EMBL/GenBank/DDBJ databases">
        <authorList>
            <person name="Lanie J.A."/>
            <person name="Ng W.-L."/>
            <person name="Kazmierczak K.M."/>
            <person name="Andrzejewski T.M."/>
            <person name="Davidsen T.M."/>
            <person name="Wayne K.J."/>
            <person name="Tettelin H."/>
            <person name="Glass J.I."/>
            <person name="Rusch D."/>
            <person name="Podicherti R."/>
            <person name="Tsui H.-C.T."/>
            <person name="Winkler M.E."/>
        </authorList>
    </citation>
    <scope>NUCLEOTIDE SEQUENCE</scope>
</reference>
<dbReference type="CDD" id="cd03709">
    <property type="entry name" value="lepA_C"/>
    <property type="match status" value="1"/>
</dbReference>
<keyword evidence="4" id="KW-0648">Protein biosynthesis</keyword>
<dbReference type="InterPro" id="IPR009000">
    <property type="entry name" value="Transl_B-barrel_sf"/>
</dbReference>
<dbReference type="Gene3D" id="3.30.70.240">
    <property type="match status" value="1"/>
</dbReference>
<evidence type="ECO:0000313" key="7">
    <source>
        <dbReference type="EMBL" id="SVB58760.1"/>
    </source>
</evidence>
<dbReference type="PANTHER" id="PTHR43512">
    <property type="entry name" value="TRANSLATION FACTOR GUF1-RELATED"/>
    <property type="match status" value="1"/>
</dbReference>
<feature type="non-terminal residue" evidence="7">
    <location>
        <position position="1"/>
    </location>
</feature>
<dbReference type="InterPro" id="IPR027417">
    <property type="entry name" value="P-loop_NTPase"/>
</dbReference>
<sequence>QLNLIDTPGHVDFGYEVSRALAACEGALLVVDAAQGAQAQTLANAYLALGHDLHIIPVINKIDLPMADPDRVAEEMVQVFGFDYDEIIYTSAKTGVGIAELLTEVVEKVPPPRQTTTDPLRALIFDSEYDSFKGVIAYVRVFDGTVKRGDRIRMLGASSVTEAVEVGVFRPDLMAVAELSAGQVGYIATGFKEVGESRVGDTVVMESRPNTESLPGYEPLKLMVFAGLYPSDGESYENLREALQKLQLNDAALHFEPESSPALGFGFRCGFLGPLHMEIVQERLEREYDLDLIATSPGVAYQVVMQNEDVVTVANPSLMPSPGDYREAREPWLEMTVIAPSRFVGAMMELFTQHRGVYRRMEYISAAMPTEDNANALYDARVLLEYELPLAELLAEFYDQIKSRSQGYASLDYSFIGYRAGPLVKLDIVLNGKTVDALCFVVHRDNAYDAGRELVEQLRKLIPRQMYEVAVQAAIGSKVIARETVRAMRKNVLAKCYGGDITRKRKLLEKQAEGKKRMKMVGQVEVPQEAFLALL</sequence>